<gene>
    <name evidence="6" type="ORF">LPB301_05650</name>
</gene>
<protein>
    <recommendedName>
        <fullName evidence="5">Type I restriction modification DNA specificity domain-containing protein</fullName>
    </recommendedName>
</protein>
<dbReference type="GO" id="GO:0003677">
    <property type="term" value="F:DNA binding"/>
    <property type="evidence" value="ECO:0007669"/>
    <property type="project" value="UniProtKB-KW"/>
</dbReference>
<evidence type="ECO:0000256" key="4">
    <source>
        <dbReference type="SAM" id="Coils"/>
    </source>
</evidence>
<evidence type="ECO:0000313" key="7">
    <source>
        <dbReference type="Proteomes" id="UP000092612"/>
    </source>
</evidence>
<dbReference type="GO" id="GO:0009307">
    <property type="term" value="P:DNA restriction-modification system"/>
    <property type="evidence" value="ECO:0007669"/>
    <property type="project" value="UniProtKB-KW"/>
</dbReference>
<dbReference type="SUPFAM" id="SSF116734">
    <property type="entry name" value="DNA methylase specificity domain"/>
    <property type="match status" value="2"/>
</dbReference>
<dbReference type="Gene3D" id="1.10.287.1120">
    <property type="entry name" value="Bipartite methylase S protein"/>
    <property type="match status" value="1"/>
</dbReference>
<feature type="domain" description="Type I restriction modification DNA specificity" evidence="5">
    <location>
        <begin position="1"/>
        <end position="161"/>
    </location>
</feature>
<dbReference type="InterPro" id="IPR044946">
    <property type="entry name" value="Restrct_endonuc_typeI_TRD_sf"/>
</dbReference>
<evidence type="ECO:0000313" key="6">
    <source>
        <dbReference type="EMBL" id="OBY66685.1"/>
    </source>
</evidence>
<dbReference type="STRING" id="996801.BW723_14580"/>
<organism evidence="6 7">
    <name type="scientific">Polaribacter reichenbachii</name>
    <dbReference type="NCBI Taxonomy" id="996801"/>
    <lineage>
        <taxon>Bacteria</taxon>
        <taxon>Pseudomonadati</taxon>
        <taxon>Bacteroidota</taxon>
        <taxon>Flavobacteriia</taxon>
        <taxon>Flavobacteriales</taxon>
        <taxon>Flavobacteriaceae</taxon>
    </lineage>
</organism>
<dbReference type="RefSeq" id="WP_068358874.1">
    <property type="nucleotide sequence ID" value="NZ_CP019337.1"/>
</dbReference>
<dbReference type="OrthoDB" id="667970at2"/>
<proteinExistence type="inferred from homology"/>
<name>A0A1B8U479_9FLAO</name>
<evidence type="ECO:0000256" key="3">
    <source>
        <dbReference type="ARBA" id="ARBA00023125"/>
    </source>
</evidence>
<keyword evidence="7" id="KW-1185">Reference proteome</keyword>
<dbReference type="Pfam" id="PF01420">
    <property type="entry name" value="Methylase_S"/>
    <property type="match status" value="2"/>
</dbReference>
<keyword evidence="4" id="KW-0175">Coiled coil</keyword>
<dbReference type="PANTHER" id="PTHR30408">
    <property type="entry name" value="TYPE-1 RESTRICTION ENZYME ECOKI SPECIFICITY PROTEIN"/>
    <property type="match status" value="1"/>
</dbReference>
<dbReference type="PANTHER" id="PTHR30408:SF12">
    <property type="entry name" value="TYPE I RESTRICTION ENZYME MJAVIII SPECIFICITY SUBUNIT"/>
    <property type="match status" value="1"/>
</dbReference>
<keyword evidence="3" id="KW-0238">DNA-binding</keyword>
<dbReference type="KEGG" id="prn:BW723_14580"/>
<evidence type="ECO:0000256" key="1">
    <source>
        <dbReference type="ARBA" id="ARBA00010923"/>
    </source>
</evidence>
<evidence type="ECO:0000256" key="2">
    <source>
        <dbReference type="ARBA" id="ARBA00022747"/>
    </source>
</evidence>
<feature type="domain" description="Type I restriction modification DNA specificity" evidence="5">
    <location>
        <begin position="201"/>
        <end position="389"/>
    </location>
</feature>
<dbReference type="InterPro" id="IPR000055">
    <property type="entry name" value="Restrct_endonuc_typeI_TRD"/>
</dbReference>
<accession>A0A1B8U479</accession>
<comment type="similarity">
    <text evidence="1">Belongs to the type-I restriction system S methylase family.</text>
</comment>
<feature type="coiled-coil region" evidence="4">
    <location>
        <begin position="364"/>
        <end position="398"/>
    </location>
</feature>
<dbReference type="AlphaFoldDB" id="A0A1B8U479"/>
<dbReference type="Proteomes" id="UP000092612">
    <property type="component" value="Unassembled WGS sequence"/>
</dbReference>
<dbReference type="EMBL" id="LSFL01000012">
    <property type="protein sequence ID" value="OBY66685.1"/>
    <property type="molecule type" value="Genomic_DNA"/>
</dbReference>
<keyword evidence="2" id="KW-0680">Restriction system</keyword>
<reference evidence="7" key="1">
    <citation type="submission" date="2016-02" db="EMBL/GenBank/DDBJ databases">
        <title>Paenibacillus sp. LPB0068, isolated from Crassostrea gigas.</title>
        <authorList>
            <person name="Shin S.-K."/>
            <person name="Yi H."/>
        </authorList>
    </citation>
    <scope>NUCLEOTIDE SEQUENCE [LARGE SCALE GENOMIC DNA]</scope>
    <source>
        <strain evidence="7">KCTC 23969</strain>
    </source>
</reference>
<comment type="caution">
    <text evidence="6">The sequence shown here is derived from an EMBL/GenBank/DDBJ whole genome shotgun (WGS) entry which is preliminary data.</text>
</comment>
<evidence type="ECO:0000259" key="5">
    <source>
        <dbReference type="Pfam" id="PF01420"/>
    </source>
</evidence>
<sequence>MEDWIEIRLGGLFDVNVGGDLRKAFFSKKTDDFYRYPIYSNSLDNKGLYGFTSKPRHPANSITITGRGFIGHAEYRNTEFDAIVRLLVLSPKEKVDCRFVTYLINSRIRFAIESTGVPQLTAPKILKKKAFIPRSVPEQTAIATIISNIDEVMDATKNSIKAAEKLKKALVQNLLTGKLKPDGISRKEDEFYEDEKFGKVPLGWKIKSIKQLFDFFPTSSYSRSKLIDKGEIGYIHYGDIHTKFDRLLDLSSESVPFIPNELEKKYEKLKDGDLVVSDASEDWDGVGKSIEIINSNSKKVIAGLHTLHLRPKSDDLILGIKGYIMNLYQVSTSIKRMATGAKVYGVSKSSLYKILLPIPSEPEQQAIKKKLDEVSNEISQKQDKINKLQRLKKSLMQNLLTGKVRLPEEFIAQFEDEIEVTNTTTTAQ</sequence>
<dbReference type="Gene3D" id="3.90.220.20">
    <property type="entry name" value="DNA methylase specificity domains"/>
    <property type="match status" value="2"/>
</dbReference>
<dbReference type="InterPro" id="IPR052021">
    <property type="entry name" value="Type-I_RS_S_subunit"/>
</dbReference>